<comment type="subunit">
    <text evidence="2">Homotetramer.</text>
</comment>
<sequence length="137" mass="14855">MPQAQDATEERTAKPDSRASGRGINQIILVGRLARDPEMRTTGEGVPRTWFVLAVPRGSAGADGDREADFISVVAWRQLASTVAEHLTKGRLVGVTGRLRISNFEGQDGARRTTTEVVADQVVFLDAPRKPKGQSED</sequence>
<comment type="caution">
    <text evidence="2">Lacks conserved residue(s) required for the propagation of feature annotation.</text>
</comment>
<evidence type="ECO:0000256" key="2">
    <source>
        <dbReference type="HAMAP-Rule" id="MF_00984"/>
    </source>
</evidence>
<protein>
    <recommendedName>
        <fullName evidence="2 3">Single-stranded DNA-binding protein</fullName>
        <shortName evidence="2">SSB</shortName>
    </recommendedName>
</protein>
<dbReference type="InterPro" id="IPR011344">
    <property type="entry name" value="ssDNA-bd"/>
</dbReference>
<dbReference type="PANTHER" id="PTHR10302">
    <property type="entry name" value="SINGLE-STRANDED DNA-BINDING PROTEIN"/>
    <property type="match status" value="1"/>
</dbReference>
<dbReference type="AlphaFoldDB" id="A0A537LIG0"/>
<dbReference type="EMBL" id="VBAJ01000149">
    <property type="protein sequence ID" value="TMJ07808.1"/>
    <property type="molecule type" value="Genomic_DNA"/>
</dbReference>
<dbReference type="InterPro" id="IPR012340">
    <property type="entry name" value="NA-bd_OB-fold"/>
</dbReference>
<gene>
    <name evidence="5" type="ORF">E6G99_05730</name>
</gene>
<evidence type="ECO:0000256" key="4">
    <source>
        <dbReference type="SAM" id="MobiDB-lite"/>
    </source>
</evidence>
<organism evidence="5 6">
    <name type="scientific">Candidatus Segetimicrobium genomatis</name>
    <dbReference type="NCBI Taxonomy" id="2569760"/>
    <lineage>
        <taxon>Bacteria</taxon>
        <taxon>Bacillati</taxon>
        <taxon>Candidatus Sysuimicrobiota</taxon>
        <taxon>Candidatus Sysuimicrobiia</taxon>
        <taxon>Candidatus Sysuimicrobiales</taxon>
        <taxon>Candidatus Segetimicrobiaceae</taxon>
        <taxon>Candidatus Segetimicrobium</taxon>
    </lineage>
</organism>
<comment type="caution">
    <text evidence="5">The sequence shown here is derived from an EMBL/GenBank/DDBJ whole genome shotgun (WGS) entry which is preliminary data.</text>
</comment>
<dbReference type="Gene3D" id="2.40.50.140">
    <property type="entry name" value="Nucleic acid-binding proteins"/>
    <property type="match status" value="1"/>
</dbReference>
<dbReference type="PANTHER" id="PTHR10302:SF27">
    <property type="entry name" value="SINGLE-STRANDED DNA-BINDING PROTEIN"/>
    <property type="match status" value="1"/>
</dbReference>
<dbReference type="HAMAP" id="MF_00984">
    <property type="entry name" value="SSB"/>
    <property type="match status" value="1"/>
</dbReference>
<keyword evidence="1 2" id="KW-0238">DNA-binding</keyword>
<accession>A0A537LIG0</accession>
<dbReference type="Proteomes" id="UP000318661">
    <property type="component" value="Unassembled WGS sequence"/>
</dbReference>
<evidence type="ECO:0000256" key="3">
    <source>
        <dbReference type="PIRNR" id="PIRNR002070"/>
    </source>
</evidence>
<dbReference type="GO" id="GO:0003697">
    <property type="term" value="F:single-stranded DNA binding"/>
    <property type="evidence" value="ECO:0007669"/>
    <property type="project" value="UniProtKB-UniRule"/>
</dbReference>
<dbReference type="InterPro" id="IPR000424">
    <property type="entry name" value="Primosome_PriB/ssb"/>
</dbReference>
<dbReference type="PIRSF" id="PIRSF002070">
    <property type="entry name" value="SSB"/>
    <property type="match status" value="1"/>
</dbReference>
<dbReference type="Pfam" id="PF00436">
    <property type="entry name" value="SSB"/>
    <property type="match status" value="1"/>
</dbReference>
<proteinExistence type="inferred from homology"/>
<dbReference type="GO" id="GO:0009295">
    <property type="term" value="C:nucleoid"/>
    <property type="evidence" value="ECO:0007669"/>
    <property type="project" value="TreeGrafter"/>
</dbReference>
<dbReference type="SUPFAM" id="SSF50249">
    <property type="entry name" value="Nucleic acid-binding proteins"/>
    <property type="match status" value="1"/>
</dbReference>
<evidence type="ECO:0000313" key="6">
    <source>
        <dbReference type="Proteomes" id="UP000318661"/>
    </source>
</evidence>
<dbReference type="CDD" id="cd04496">
    <property type="entry name" value="SSB_OBF"/>
    <property type="match status" value="1"/>
</dbReference>
<dbReference type="NCBIfam" id="TIGR00621">
    <property type="entry name" value="ssb"/>
    <property type="match status" value="1"/>
</dbReference>
<name>A0A537LIG0_9BACT</name>
<feature type="compositionally biased region" description="Basic and acidic residues" evidence="4">
    <location>
        <begin position="8"/>
        <end position="19"/>
    </location>
</feature>
<dbReference type="PROSITE" id="PS50935">
    <property type="entry name" value="SSB"/>
    <property type="match status" value="1"/>
</dbReference>
<feature type="region of interest" description="Disordered" evidence="4">
    <location>
        <begin position="1"/>
        <end position="20"/>
    </location>
</feature>
<reference evidence="5 6" key="1">
    <citation type="journal article" date="2019" name="Nat. Microbiol.">
        <title>Mediterranean grassland soil C-N compound turnover is dependent on rainfall and depth, and is mediated by genomically divergent microorganisms.</title>
        <authorList>
            <person name="Diamond S."/>
            <person name="Andeer P.F."/>
            <person name="Li Z."/>
            <person name="Crits-Christoph A."/>
            <person name="Burstein D."/>
            <person name="Anantharaman K."/>
            <person name="Lane K.R."/>
            <person name="Thomas B.C."/>
            <person name="Pan C."/>
            <person name="Northen T.R."/>
            <person name="Banfield J.F."/>
        </authorList>
    </citation>
    <scope>NUCLEOTIDE SEQUENCE [LARGE SCALE GENOMIC DNA]</scope>
    <source>
        <strain evidence="5">NP_2</strain>
    </source>
</reference>
<evidence type="ECO:0000313" key="5">
    <source>
        <dbReference type="EMBL" id="TMJ07808.1"/>
    </source>
</evidence>
<evidence type="ECO:0000256" key="1">
    <source>
        <dbReference type="ARBA" id="ARBA00023125"/>
    </source>
</evidence>
<dbReference type="GO" id="GO:0006260">
    <property type="term" value="P:DNA replication"/>
    <property type="evidence" value="ECO:0007669"/>
    <property type="project" value="InterPro"/>
</dbReference>